<gene>
    <name evidence="1" type="ORF">G3I29_15500</name>
</gene>
<dbReference type="EMBL" id="JAAGLQ010000303">
    <property type="protein sequence ID" value="NEA16902.1"/>
    <property type="molecule type" value="Genomic_DNA"/>
</dbReference>
<reference evidence="1 2" key="1">
    <citation type="submission" date="2020-01" db="EMBL/GenBank/DDBJ databases">
        <title>Insect and environment-associated Actinomycetes.</title>
        <authorList>
            <person name="Currrie C."/>
            <person name="Chevrette M."/>
            <person name="Carlson C."/>
            <person name="Stubbendieck R."/>
            <person name="Wendt-Pienkowski E."/>
        </authorList>
    </citation>
    <scope>NUCLEOTIDE SEQUENCE [LARGE SCALE GENOMIC DNA]</scope>
    <source>
        <strain evidence="1 2">SID11342</strain>
    </source>
</reference>
<accession>A0A6N9U2U4</accession>
<proteinExistence type="predicted"/>
<dbReference type="RefSeq" id="WP_164345290.1">
    <property type="nucleotide sequence ID" value="NZ_JAAGLQ010000303.1"/>
</dbReference>
<evidence type="ECO:0000313" key="2">
    <source>
        <dbReference type="Proteomes" id="UP000471293"/>
    </source>
</evidence>
<evidence type="ECO:0000313" key="1">
    <source>
        <dbReference type="EMBL" id="NEA16902.1"/>
    </source>
</evidence>
<sequence length="48" mass="5188">MLRRTPADLLSDGARRRHRRAPVQALRARDIGIACVVIEDAGEAGACC</sequence>
<comment type="caution">
    <text evidence="1">The sequence shown here is derived from an EMBL/GenBank/DDBJ whole genome shotgun (WGS) entry which is preliminary data.</text>
</comment>
<organism evidence="1 2">
    <name type="scientific">Streptomyces halstedii</name>
    <dbReference type="NCBI Taxonomy" id="1944"/>
    <lineage>
        <taxon>Bacteria</taxon>
        <taxon>Bacillati</taxon>
        <taxon>Actinomycetota</taxon>
        <taxon>Actinomycetes</taxon>
        <taxon>Kitasatosporales</taxon>
        <taxon>Streptomycetaceae</taxon>
        <taxon>Streptomyces</taxon>
    </lineage>
</organism>
<dbReference type="Proteomes" id="UP000471293">
    <property type="component" value="Unassembled WGS sequence"/>
</dbReference>
<dbReference type="AlphaFoldDB" id="A0A6N9U2U4"/>
<name>A0A6N9U2U4_STRHA</name>
<protein>
    <submittedName>
        <fullName evidence="1">Uncharacterized protein</fullName>
    </submittedName>
</protein>